<dbReference type="RefSeq" id="WP_275812710.1">
    <property type="nucleotide sequence ID" value="NZ_BAAANM010000004.1"/>
</dbReference>
<keyword evidence="3" id="KW-1185">Reference proteome</keyword>
<evidence type="ECO:0000256" key="1">
    <source>
        <dbReference type="SAM" id="MobiDB-lite"/>
    </source>
</evidence>
<dbReference type="InterPro" id="IPR011050">
    <property type="entry name" value="Pectin_lyase_fold/virulence"/>
</dbReference>
<sequence length="303" mass="30785">MPVRTAQAERRRWTPAVIVAATAAGAVGLVGVTPAVSGGHDTHRVKAKVDCDRDPGDLRIAIASAPKGARLLVKGTCVGPFRITKDLTLIGRERAVLDGNHTGSTVTVIRATPGSPVPRVRLTNLMITHGTTASGGIGGGIRNEGFLRLNDSTVKGNSAPGGVGGGIFNSATLTVKNSKVSHNTAGAGGGGIVNDKGTATLIRSTVSENTAPNGGGIVNDGTAELDRSRVRHNRATNQGGGISNGGTLTLRRSSKVAHNTADGGPGSGGGIFNSGKVRLDHSKVRDNRPENCAPPGSVRRCKG</sequence>
<comment type="caution">
    <text evidence="2">The sequence shown here is derived from an EMBL/GenBank/DDBJ whole genome shotgun (WGS) entry which is preliminary data.</text>
</comment>
<protein>
    <submittedName>
        <fullName evidence="2">Uncharacterized protein</fullName>
    </submittedName>
</protein>
<feature type="compositionally biased region" description="Gly residues" evidence="1">
    <location>
        <begin position="263"/>
        <end position="272"/>
    </location>
</feature>
<name>A0ABT5YY15_9ACTN</name>
<dbReference type="EMBL" id="JARHTQ010000006">
    <property type="protein sequence ID" value="MDF2256493.1"/>
    <property type="molecule type" value="Genomic_DNA"/>
</dbReference>
<dbReference type="Proteomes" id="UP001220022">
    <property type="component" value="Unassembled WGS sequence"/>
</dbReference>
<feature type="region of interest" description="Disordered" evidence="1">
    <location>
        <begin position="254"/>
        <end position="303"/>
    </location>
</feature>
<reference evidence="2 3" key="1">
    <citation type="submission" date="2023-03" db="EMBL/GenBank/DDBJ databases">
        <title>Draft genome sequence of type strain Streptomyces ferralitis JCM 14344.</title>
        <authorList>
            <person name="Klaysubun C."/>
            <person name="Duangmal K."/>
        </authorList>
    </citation>
    <scope>NUCLEOTIDE SEQUENCE [LARGE SCALE GENOMIC DNA]</scope>
    <source>
        <strain evidence="2 3">JCM 14344</strain>
    </source>
</reference>
<evidence type="ECO:0000313" key="3">
    <source>
        <dbReference type="Proteomes" id="UP001220022"/>
    </source>
</evidence>
<dbReference type="InterPro" id="IPR012332">
    <property type="entry name" value="Autotransporter_pectin_lyase_C"/>
</dbReference>
<dbReference type="Gene3D" id="2.160.20.20">
    <property type="match status" value="1"/>
</dbReference>
<feature type="compositionally biased region" description="Basic and acidic residues" evidence="1">
    <location>
        <begin position="277"/>
        <end position="289"/>
    </location>
</feature>
<gene>
    <name evidence="2" type="ORF">P2L57_12325</name>
</gene>
<evidence type="ECO:0000313" key="2">
    <source>
        <dbReference type="EMBL" id="MDF2256493.1"/>
    </source>
</evidence>
<proteinExistence type="predicted"/>
<accession>A0ABT5YY15</accession>
<dbReference type="SUPFAM" id="SSF51126">
    <property type="entry name" value="Pectin lyase-like"/>
    <property type="match status" value="1"/>
</dbReference>
<organism evidence="2 3">
    <name type="scientific">Streptantibioticus ferralitis</name>
    <dbReference type="NCBI Taxonomy" id="236510"/>
    <lineage>
        <taxon>Bacteria</taxon>
        <taxon>Bacillati</taxon>
        <taxon>Actinomycetota</taxon>
        <taxon>Actinomycetes</taxon>
        <taxon>Kitasatosporales</taxon>
        <taxon>Streptomycetaceae</taxon>
        <taxon>Streptantibioticus</taxon>
    </lineage>
</organism>